<reference evidence="4" key="1">
    <citation type="journal article" date="2016" name="Nat. Commun.">
        <title>Genome analysis of three Pneumocystis species reveals adaptation mechanisms to life exclusively in mammalian hosts.</title>
        <authorList>
            <person name="Ma L."/>
            <person name="Chen Z."/>
            <person name="Huang D.W."/>
            <person name="Kutty G."/>
            <person name="Ishihara M."/>
            <person name="Wang H."/>
            <person name="Abouelleil A."/>
            <person name="Bishop L."/>
            <person name="Davey E."/>
            <person name="Deng R."/>
            <person name="Deng X."/>
            <person name="Fan L."/>
            <person name="Fantoni G."/>
            <person name="Fitzgerald M."/>
            <person name="Gogineni E."/>
            <person name="Goldberg J.M."/>
            <person name="Handley G."/>
            <person name="Hu X."/>
            <person name="Huber C."/>
            <person name="Jiao X."/>
            <person name="Jones K."/>
            <person name="Levin J.Z."/>
            <person name="Liu Y."/>
            <person name="Macdonald P."/>
            <person name="Melnikov A."/>
            <person name="Raley C."/>
            <person name="Sassi M."/>
            <person name="Sherman B.T."/>
            <person name="Song X."/>
            <person name="Sykes S."/>
            <person name="Tran B."/>
            <person name="Walsh L."/>
            <person name="Xia Y."/>
            <person name="Yang J."/>
            <person name="Young S."/>
            <person name="Zeng Q."/>
            <person name="Zheng X."/>
            <person name="Stephens R."/>
            <person name="Nusbaum C."/>
            <person name="Birren B.W."/>
            <person name="Azadi P."/>
            <person name="Lempicki R.A."/>
            <person name="Cuomo C.A."/>
            <person name="Kovacs J.A."/>
        </authorList>
    </citation>
    <scope>NUCLEOTIDE SEQUENCE [LARGE SCALE GENOMIC DNA]</scope>
    <source>
        <strain evidence="4">B80</strain>
    </source>
</reference>
<evidence type="ECO:0000256" key="1">
    <source>
        <dbReference type="ARBA" id="ARBA00004123"/>
    </source>
</evidence>
<proteinExistence type="predicted"/>
<dbReference type="GO" id="GO:0000182">
    <property type="term" value="F:rDNA binding"/>
    <property type="evidence" value="ECO:0007669"/>
    <property type="project" value="EnsemblFungi"/>
</dbReference>
<comment type="caution">
    <text evidence="3">The sequence shown here is derived from an EMBL/GenBank/DDBJ whole genome shotgun (WGS) entry which is preliminary data.</text>
</comment>
<evidence type="ECO:0000256" key="2">
    <source>
        <dbReference type="ARBA" id="ARBA00023242"/>
    </source>
</evidence>
<comment type="subcellular location">
    <subcellularLocation>
        <location evidence="1">Nucleus</location>
    </subcellularLocation>
</comment>
<evidence type="ECO:0000313" key="4">
    <source>
        <dbReference type="Proteomes" id="UP000054454"/>
    </source>
</evidence>
<protein>
    <recommendedName>
        <fullName evidence="5">DNA polymerase V</fullName>
    </recommendedName>
</protein>
<sequence length="934" mass="107839">MTELSCYWDLASEDPEIRSKATIKLIEGVKLAIPKDEEDKSLGTSKKSIENVLGEKGMYALTRLIKGLSSSREYSRLGFSTALSEFLLEIKGLDAGEIIELIEKYNGEKGNYSAQEERDFLFGKLFGMKAIVVSKILERTGCIEKIEKVVEILIEISLKKRWMREPSFYVINDILVQFKEFSQSEEVYSRILKKICDSGMSKTLEGVAIILTIDKYKDLKSIGDTQWSPLNPLDSSNLEELAKVLKNDNINSETKQNVSWNTRSHFVWNIIIEMYTSEANNSVNSSFLEFWTKVIDESFFSATSSLEKKFLGFQVFNMALSKIENSDIVHLFSKNFMRCFINHLSDEDRYLNKISNKVISCIISTANTEKKTILPIIKSLLGPLGALNFDKITKTKLIESLISLADENSLWDILQLLKTITCSPYSKNEDIDQKRQISIDIMLSILRNKKCNKSNEWIIDYITFFVTYGYFEPKLKDFEHPFSTNTKTVLRSRLSSSLAYLNSKDHSIESNKNSQKQFFWPSFTIELIISLSESEKYNLSVNIDSKILKIRDKSIKIFKKILVKKSNSEKKTAQELLAFELLYSLSILQLYNEDPEASSVLEELKICYNNLFKEKTKSSENTIEILTDILLGFLSKHSILFRKLVEQTFRYISDKINYKCLSLLINVLQTDENSDKNNTLFEEITSDEDYNNIDNDSKSLNNEDKTNTEDDFNDIINDIKKDNVFKKSLDISSNISNEDVENDSEKSINDEEMLELDKHIGNMLKKRKKKNKNKKVDLKENIINFKRKVLDILDIFLELRNEDPIILDLILPLLTLIRTTSSDIISNRARNLIGNKLCKAKINLNEIKIEYAFDILKKIHEDVLKMKKRGTGMPHSQSSIFLVKIIIFKDINYIDQILKIYSATFNTWITKKKIKLQASLFTDLINWGAQFRQK</sequence>
<dbReference type="EMBL" id="LFVZ01000007">
    <property type="protein sequence ID" value="KTW28406.1"/>
    <property type="molecule type" value="Genomic_DNA"/>
</dbReference>
<dbReference type="RefSeq" id="XP_018225949.1">
    <property type="nucleotide sequence ID" value="XM_018370240.1"/>
</dbReference>
<dbReference type="OrthoDB" id="342531at2759"/>
<dbReference type="Pfam" id="PF04931">
    <property type="entry name" value="DNA_pol_phi"/>
    <property type="match status" value="1"/>
</dbReference>
<dbReference type="PANTHER" id="PTHR13213:SF2">
    <property type="entry name" value="MYB-BINDING PROTEIN 1A"/>
    <property type="match status" value="1"/>
</dbReference>
<dbReference type="GO" id="GO:0009303">
    <property type="term" value="P:rRNA transcription"/>
    <property type="evidence" value="ECO:0007669"/>
    <property type="project" value="EnsemblFungi"/>
</dbReference>
<dbReference type="GO" id="GO:0005730">
    <property type="term" value="C:nucleolus"/>
    <property type="evidence" value="ECO:0007669"/>
    <property type="project" value="InterPro"/>
</dbReference>
<keyword evidence="4" id="KW-1185">Reference proteome</keyword>
<organism evidence="3 4">
    <name type="scientific">Pneumocystis carinii (strain B80)</name>
    <name type="common">Rat pneumocystis pneumonia agent</name>
    <name type="synonym">Pneumocystis carinii f. sp. carinii</name>
    <dbReference type="NCBI Taxonomy" id="1408658"/>
    <lineage>
        <taxon>Eukaryota</taxon>
        <taxon>Fungi</taxon>
        <taxon>Dikarya</taxon>
        <taxon>Ascomycota</taxon>
        <taxon>Taphrinomycotina</taxon>
        <taxon>Pneumocystomycetes</taxon>
        <taxon>Pneumocystaceae</taxon>
        <taxon>Pneumocystis</taxon>
    </lineage>
</organism>
<name>A0A0W4ZJ60_PNEC8</name>
<accession>A0A0W4ZJ60</accession>
<dbReference type="GeneID" id="28936443"/>
<dbReference type="Proteomes" id="UP000054454">
    <property type="component" value="Unassembled WGS sequence"/>
</dbReference>
<dbReference type="GO" id="GO:0001163">
    <property type="term" value="F:RNA polymerase I transcription regulatory region sequence-specific DNA binding"/>
    <property type="evidence" value="ECO:0007669"/>
    <property type="project" value="EnsemblFungi"/>
</dbReference>
<dbReference type="AlphaFoldDB" id="A0A0W4ZJ60"/>
<keyword evidence="2" id="KW-0539">Nucleus</keyword>
<dbReference type="VEuPathDB" id="FungiDB:T552_01668"/>
<evidence type="ECO:0000313" key="3">
    <source>
        <dbReference type="EMBL" id="KTW28406.1"/>
    </source>
</evidence>
<dbReference type="GO" id="GO:0006355">
    <property type="term" value="P:regulation of DNA-templated transcription"/>
    <property type="evidence" value="ECO:0007669"/>
    <property type="project" value="InterPro"/>
</dbReference>
<dbReference type="InterPro" id="IPR007015">
    <property type="entry name" value="DNA_pol_V/MYBBP1A"/>
</dbReference>
<gene>
    <name evidence="3" type="ORF">T552_01668</name>
</gene>
<dbReference type="PANTHER" id="PTHR13213">
    <property type="entry name" value="MYB-BINDING PROTEIN 1A FAMILY MEMBER"/>
    <property type="match status" value="1"/>
</dbReference>
<evidence type="ECO:0008006" key="5">
    <source>
        <dbReference type="Google" id="ProtNLM"/>
    </source>
</evidence>